<dbReference type="OMA" id="PNIMNIP"/>
<evidence type="ECO:0000313" key="1">
    <source>
        <dbReference type="EMBL" id="PBL03438.1"/>
    </source>
</evidence>
<dbReference type="EMBL" id="KZ293644">
    <property type="protein sequence ID" value="PBL03438.1"/>
    <property type="molecule type" value="Genomic_DNA"/>
</dbReference>
<evidence type="ECO:0000313" key="2">
    <source>
        <dbReference type="Proteomes" id="UP000217790"/>
    </source>
</evidence>
<dbReference type="AlphaFoldDB" id="A0A2H3ESJ0"/>
<sequence length="439" mass="49166">MTHLLTSMATDIDPPSYPFHSPHIPSAGSDFDLPAYTQHRPGDDVSTLSTHHRYEIYTNKREAWATLVLQSRAISADRIPLFWQGDNITGSLTLDIDKEDSIKMIKITACISLWEKRSSHDALNRCKMAGKHDWDFSLPIPAQVITPPGSSSSMTSQGSGPFRLPQTFLERNIRAGIQYELFVSIKRPRFHSNSRIQTVFGYVPLVRPDVPSLLRQLAYQENSLLLGPDADPDGWQRIPSFTVKGTVFKDREVQVNCVVSLAKLLCYTRGTVIPCFITLTSADTQALHLLAVPSCIPIRLRRHVTDYSPDFAPNAPTEFRQPNIMNIPKRWKVTSEDLNAGVWWPVSEDGQEHNKRLNGEIKLSQNLKSTCVIGNFMVQYSVVVLPFSATAFVSEDSKKPLAEFDVEIATAYASGPRPLTYAQHPSDDEILVRDGVSFV</sequence>
<proteinExistence type="predicted"/>
<gene>
    <name evidence="1" type="ORF">ARMGADRAFT_1094789</name>
</gene>
<evidence type="ECO:0008006" key="3">
    <source>
        <dbReference type="Google" id="ProtNLM"/>
    </source>
</evidence>
<dbReference type="OrthoDB" id="3261578at2759"/>
<dbReference type="Proteomes" id="UP000217790">
    <property type="component" value="Unassembled WGS sequence"/>
</dbReference>
<organism evidence="1 2">
    <name type="scientific">Armillaria gallica</name>
    <name type="common">Bulbous honey fungus</name>
    <name type="synonym">Armillaria bulbosa</name>
    <dbReference type="NCBI Taxonomy" id="47427"/>
    <lineage>
        <taxon>Eukaryota</taxon>
        <taxon>Fungi</taxon>
        <taxon>Dikarya</taxon>
        <taxon>Basidiomycota</taxon>
        <taxon>Agaricomycotina</taxon>
        <taxon>Agaricomycetes</taxon>
        <taxon>Agaricomycetidae</taxon>
        <taxon>Agaricales</taxon>
        <taxon>Marasmiineae</taxon>
        <taxon>Physalacriaceae</taxon>
        <taxon>Armillaria</taxon>
    </lineage>
</organism>
<accession>A0A2H3ESJ0</accession>
<name>A0A2H3ESJ0_ARMGA</name>
<dbReference type="InParanoid" id="A0A2H3ESJ0"/>
<reference evidence="2" key="1">
    <citation type="journal article" date="2017" name="Nat. Ecol. Evol.">
        <title>Genome expansion and lineage-specific genetic innovations in the forest pathogenic fungi Armillaria.</title>
        <authorList>
            <person name="Sipos G."/>
            <person name="Prasanna A.N."/>
            <person name="Walter M.C."/>
            <person name="O'Connor E."/>
            <person name="Balint B."/>
            <person name="Krizsan K."/>
            <person name="Kiss B."/>
            <person name="Hess J."/>
            <person name="Varga T."/>
            <person name="Slot J."/>
            <person name="Riley R."/>
            <person name="Boka B."/>
            <person name="Rigling D."/>
            <person name="Barry K."/>
            <person name="Lee J."/>
            <person name="Mihaltcheva S."/>
            <person name="LaButti K."/>
            <person name="Lipzen A."/>
            <person name="Waldron R."/>
            <person name="Moloney N.M."/>
            <person name="Sperisen C."/>
            <person name="Kredics L."/>
            <person name="Vagvoelgyi C."/>
            <person name="Patrignani A."/>
            <person name="Fitzpatrick D."/>
            <person name="Nagy I."/>
            <person name="Doyle S."/>
            <person name="Anderson J.B."/>
            <person name="Grigoriev I.V."/>
            <person name="Gueldener U."/>
            <person name="Muensterkoetter M."/>
            <person name="Nagy L.G."/>
        </authorList>
    </citation>
    <scope>NUCLEOTIDE SEQUENCE [LARGE SCALE GENOMIC DNA]</scope>
    <source>
        <strain evidence="2">Ar21-2</strain>
    </source>
</reference>
<protein>
    <recommendedName>
        <fullName evidence="3">Arrestin-like N-terminal domain-containing protein</fullName>
    </recommendedName>
</protein>
<keyword evidence="2" id="KW-1185">Reference proteome</keyword>